<dbReference type="HOGENOM" id="CLU_057294_1_0_6"/>
<evidence type="ECO:0000256" key="5">
    <source>
        <dbReference type="ARBA" id="ARBA00022519"/>
    </source>
</evidence>
<feature type="domain" description="T2SS protein K first SAM-like" evidence="12">
    <location>
        <begin position="97"/>
        <end position="213"/>
    </location>
</feature>
<gene>
    <name evidence="13" type="ORF">HRUBRA_00052</name>
</gene>
<evidence type="ECO:0000313" key="14">
    <source>
        <dbReference type="Proteomes" id="UP000029640"/>
    </source>
</evidence>
<evidence type="ECO:0000259" key="12">
    <source>
        <dbReference type="Pfam" id="PF21687"/>
    </source>
</evidence>
<evidence type="ECO:0000256" key="8">
    <source>
        <dbReference type="ARBA" id="ARBA00022989"/>
    </source>
</evidence>
<keyword evidence="6" id="KW-0812">Transmembrane</keyword>
<name>A0A095VV74_9GAMM</name>
<dbReference type="PANTHER" id="PTHR38831">
    <property type="entry name" value="TYPE II SECRETION SYSTEM PROTEIN K"/>
    <property type="match status" value="1"/>
</dbReference>
<comment type="similarity">
    <text evidence="2 10">Belongs to the GSP K family.</text>
</comment>
<dbReference type="InterPro" id="IPR049179">
    <property type="entry name" value="T2SSK_SAM-like_2nd"/>
</dbReference>
<dbReference type="Proteomes" id="UP000029640">
    <property type="component" value="Unassembled WGS sequence"/>
</dbReference>
<organism evidence="13 14">
    <name type="scientific">Pseudohaliea rubra DSM 19751</name>
    <dbReference type="NCBI Taxonomy" id="1265313"/>
    <lineage>
        <taxon>Bacteria</taxon>
        <taxon>Pseudomonadati</taxon>
        <taxon>Pseudomonadota</taxon>
        <taxon>Gammaproteobacteria</taxon>
        <taxon>Cellvibrionales</taxon>
        <taxon>Halieaceae</taxon>
        <taxon>Pseudohaliea</taxon>
    </lineage>
</organism>
<accession>A0A095VV74</accession>
<dbReference type="SUPFAM" id="SSF54523">
    <property type="entry name" value="Pili subunits"/>
    <property type="match status" value="1"/>
</dbReference>
<evidence type="ECO:0000256" key="4">
    <source>
        <dbReference type="ARBA" id="ARBA00022475"/>
    </source>
</evidence>
<keyword evidence="5 10" id="KW-0997">Cell inner membrane</keyword>
<dbReference type="EMBL" id="AUVB01000001">
    <property type="protein sequence ID" value="KGE05372.1"/>
    <property type="molecule type" value="Genomic_DNA"/>
</dbReference>
<keyword evidence="3 10" id="KW-0813">Transport</keyword>
<dbReference type="AlphaFoldDB" id="A0A095VV74"/>
<dbReference type="GO" id="GO:0009306">
    <property type="term" value="P:protein secretion"/>
    <property type="evidence" value="ECO:0007669"/>
    <property type="project" value="InterPro"/>
</dbReference>
<dbReference type="PANTHER" id="PTHR38831:SF1">
    <property type="entry name" value="TYPE II SECRETION SYSTEM PROTEIN K-RELATED"/>
    <property type="match status" value="1"/>
</dbReference>
<dbReference type="GO" id="GO:0005886">
    <property type="term" value="C:plasma membrane"/>
    <property type="evidence" value="ECO:0007669"/>
    <property type="project" value="UniProtKB-SubCell"/>
</dbReference>
<dbReference type="STRING" id="1265313.HRUBRA_00052"/>
<evidence type="ECO:0000259" key="11">
    <source>
        <dbReference type="Pfam" id="PF03934"/>
    </source>
</evidence>
<evidence type="ECO:0000256" key="10">
    <source>
        <dbReference type="PIRNR" id="PIRNR002786"/>
    </source>
</evidence>
<evidence type="ECO:0000313" key="13">
    <source>
        <dbReference type="EMBL" id="KGE05372.1"/>
    </source>
</evidence>
<sequence>MVALLVFALAAVLLVALQREFSLFYRRAGNQLLAEQSWAYLRGAEALAALALARDYELDQQREAPRDDLSELWAQESAPYALDEGGWLMGDLQDLQGRFNLNLLAARGETAGAGGLPSWTPAQAFFIRLLVSFEDLAVDQTTAIAVTEAIGDWLDADQMPRANGAEDDSYLVRTPAYRAANRPMVSVSELRAVAGVTAALYARLEPLVTVWPEAPGGLNIHTMPPALLRAVNRDGSLEPLPEADVEALLEQRRSTGFADKRAFLQDPVFGGATLERVGTLLGESSNWFLLAARVEIADREQRLYSVLHREARAVRSVMRASGSL</sequence>
<evidence type="ECO:0000256" key="3">
    <source>
        <dbReference type="ARBA" id="ARBA00022448"/>
    </source>
</evidence>
<evidence type="ECO:0000256" key="1">
    <source>
        <dbReference type="ARBA" id="ARBA00004533"/>
    </source>
</evidence>
<keyword evidence="4 10" id="KW-1003">Cell membrane</keyword>
<dbReference type="InterPro" id="IPR049031">
    <property type="entry name" value="T2SSK_SAM-like_1st"/>
</dbReference>
<dbReference type="Pfam" id="PF03934">
    <property type="entry name" value="T2SSK"/>
    <property type="match status" value="1"/>
</dbReference>
<keyword evidence="14" id="KW-1185">Reference proteome</keyword>
<proteinExistence type="inferred from homology"/>
<dbReference type="InterPro" id="IPR045584">
    <property type="entry name" value="Pilin-like"/>
</dbReference>
<keyword evidence="8" id="KW-1133">Transmembrane helix</keyword>
<dbReference type="Pfam" id="PF21687">
    <property type="entry name" value="T2SSK_1st"/>
    <property type="match status" value="1"/>
</dbReference>
<reference evidence="13 14" key="1">
    <citation type="journal article" date="2014" name="Genome Announc.">
        <title>Genome Sequence of Gammaproteobacterial Pseudohaliea rubra Type Strain DSM 19751, Isolated from Coastal Seawater of the Mediterranean Sea.</title>
        <authorList>
            <person name="Spring S."/>
            <person name="Fiebig A."/>
            <person name="Riedel T."/>
            <person name="Goker M."/>
            <person name="Klenk H.P."/>
        </authorList>
    </citation>
    <scope>NUCLEOTIDE SEQUENCE [LARGE SCALE GENOMIC DNA]</scope>
    <source>
        <strain evidence="13 14">DSM 19751</strain>
    </source>
</reference>
<feature type="domain" description="T2SS protein K second SAM-like" evidence="11">
    <location>
        <begin position="218"/>
        <end position="272"/>
    </location>
</feature>
<dbReference type="InterPro" id="IPR038072">
    <property type="entry name" value="GspK_central_sf"/>
</dbReference>
<dbReference type="Gene3D" id="1.10.40.60">
    <property type="entry name" value="EpsJ-like"/>
    <property type="match status" value="2"/>
</dbReference>
<keyword evidence="9 10" id="KW-0472">Membrane</keyword>
<dbReference type="PIRSF" id="PIRSF002786">
    <property type="entry name" value="XcpX"/>
    <property type="match status" value="1"/>
</dbReference>
<dbReference type="SUPFAM" id="SSF158544">
    <property type="entry name" value="GspK insert domain-like"/>
    <property type="match status" value="1"/>
</dbReference>
<dbReference type="InterPro" id="IPR005628">
    <property type="entry name" value="GspK"/>
</dbReference>
<dbReference type="NCBIfam" id="NF037980">
    <property type="entry name" value="T2SS_GspK"/>
    <property type="match status" value="1"/>
</dbReference>
<dbReference type="eggNOG" id="COG3156">
    <property type="taxonomic scope" value="Bacteria"/>
</dbReference>
<keyword evidence="7" id="KW-0653">Protein transport</keyword>
<comment type="subcellular location">
    <subcellularLocation>
        <location evidence="1 10">Cell inner membrane</location>
    </subcellularLocation>
</comment>
<evidence type="ECO:0000256" key="9">
    <source>
        <dbReference type="ARBA" id="ARBA00023136"/>
    </source>
</evidence>
<dbReference type="Gene3D" id="3.30.1300.30">
    <property type="entry name" value="GSPII I/J protein-like"/>
    <property type="match status" value="1"/>
</dbReference>
<evidence type="ECO:0000256" key="2">
    <source>
        <dbReference type="ARBA" id="ARBA00007246"/>
    </source>
</evidence>
<protein>
    <recommendedName>
        <fullName evidence="10">Type II secretion system protein K</fullName>
    </recommendedName>
</protein>
<evidence type="ECO:0000256" key="7">
    <source>
        <dbReference type="ARBA" id="ARBA00022927"/>
    </source>
</evidence>
<evidence type="ECO:0000256" key="6">
    <source>
        <dbReference type="ARBA" id="ARBA00022692"/>
    </source>
</evidence>
<comment type="caution">
    <text evidence="13">The sequence shown here is derived from an EMBL/GenBank/DDBJ whole genome shotgun (WGS) entry which is preliminary data.</text>
</comment>